<dbReference type="HOGENOM" id="CLU_119132_0_0_1"/>
<dbReference type="EMBL" id="KL142392">
    <property type="protein sequence ID" value="KDR71606.1"/>
    <property type="molecule type" value="Genomic_DNA"/>
</dbReference>
<dbReference type="AlphaFoldDB" id="A0A067SL24"/>
<reference evidence="3" key="1">
    <citation type="journal article" date="2014" name="Proc. Natl. Acad. Sci. U.S.A.">
        <title>Extensive sampling of basidiomycete genomes demonstrates inadequacy of the white-rot/brown-rot paradigm for wood decay fungi.</title>
        <authorList>
            <person name="Riley R."/>
            <person name="Salamov A.A."/>
            <person name="Brown D.W."/>
            <person name="Nagy L.G."/>
            <person name="Floudas D."/>
            <person name="Held B.W."/>
            <person name="Levasseur A."/>
            <person name="Lombard V."/>
            <person name="Morin E."/>
            <person name="Otillar R."/>
            <person name="Lindquist E.A."/>
            <person name="Sun H."/>
            <person name="LaButti K.M."/>
            <person name="Schmutz J."/>
            <person name="Jabbour D."/>
            <person name="Luo H."/>
            <person name="Baker S.E."/>
            <person name="Pisabarro A.G."/>
            <person name="Walton J.D."/>
            <person name="Blanchette R.A."/>
            <person name="Henrissat B."/>
            <person name="Martin F."/>
            <person name="Cullen D."/>
            <person name="Hibbett D.S."/>
            <person name="Grigoriev I.V."/>
        </authorList>
    </citation>
    <scope>NUCLEOTIDE SEQUENCE [LARGE SCALE GENOMIC DNA]</scope>
    <source>
        <strain evidence="3">CBS 339.88</strain>
    </source>
</reference>
<proteinExistence type="predicted"/>
<evidence type="ECO:0000259" key="1">
    <source>
        <dbReference type="Pfam" id="PF14200"/>
    </source>
</evidence>
<accession>A0A067SL24</accession>
<name>A0A067SL24_GALM3</name>
<dbReference type="Gene3D" id="2.80.10.50">
    <property type="match status" value="1"/>
</dbReference>
<dbReference type="OrthoDB" id="2131701at2759"/>
<dbReference type="Proteomes" id="UP000027222">
    <property type="component" value="Unassembled WGS sequence"/>
</dbReference>
<evidence type="ECO:0000313" key="2">
    <source>
        <dbReference type="EMBL" id="KDR71606.1"/>
    </source>
</evidence>
<dbReference type="CDD" id="cd23422">
    <property type="entry name" value="beta-trefoil_Ricin_MPL_CNL"/>
    <property type="match status" value="1"/>
</dbReference>
<evidence type="ECO:0000313" key="3">
    <source>
        <dbReference type="Proteomes" id="UP000027222"/>
    </source>
</evidence>
<dbReference type="PROSITE" id="PS50231">
    <property type="entry name" value="RICIN_B_LECTIN"/>
    <property type="match status" value="1"/>
</dbReference>
<keyword evidence="3" id="KW-1185">Reference proteome</keyword>
<dbReference type="SUPFAM" id="SSF50370">
    <property type="entry name" value="Ricin B-like lectins"/>
    <property type="match status" value="1"/>
</dbReference>
<sequence>MPKIESGAHYIIANKKGKTVVDLNTVDGTTVIGWSCHGGQNQQWETIQAEGGWHIRNVGNGKYLRFEGNVCDGRQAIATLDPFLWHLWPDSEDQNGIRVCVPNTPQNLDLSDDGNATNGTPVSIWGRWKGTNQVWYFERLHPTH</sequence>
<organism evidence="2 3">
    <name type="scientific">Galerina marginata (strain CBS 339.88)</name>
    <dbReference type="NCBI Taxonomy" id="685588"/>
    <lineage>
        <taxon>Eukaryota</taxon>
        <taxon>Fungi</taxon>
        <taxon>Dikarya</taxon>
        <taxon>Basidiomycota</taxon>
        <taxon>Agaricomycotina</taxon>
        <taxon>Agaricomycetes</taxon>
        <taxon>Agaricomycetidae</taxon>
        <taxon>Agaricales</taxon>
        <taxon>Agaricineae</taxon>
        <taxon>Strophariaceae</taxon>
        <taxon>Galerina</taxon>
    </lineage>
</organism>
<protein>
    <recommendedName>
        <fullName evidence="1">Ricin B lectin domain-containing protein</fullName>
    </recommendedName>
</protein>
<dbReference type="InterPro" id="IPR035992">
    <property type="entry name" value="Ricin_B-like_lectins"/>
</dbReference>
<dbReference type="STRING" id="685588.A0A067SL24"/>
<feature type="domain" description="Ricin B lectin" evidence="1">
    <location>
        <begin position="41"/>
        <end position="125"/>
    </location>
</feature>
<dbReference type="Pfam" id="PF14200">
    <property type="entry name" value="RicinB_lectin_2"/>
    <property type="match status" value="1"/>
</dbReference>
<dbReference type="InterPro" id="IPR000772">
    <property type="entry name" value="Ricin_B_lectin"/>
</dbReference>
<gene>
    <name evidence="2" type="ORF">GALMADRAFT_143860</name>
</gene>